<evidence type="ECO:0000313" key="2">
    <source>
        <dbReference type="EMBL" id="SFH20578.1"/>
    </source>
</evidence>
<dbReference type="AlphaFoldDB" id="A0A1I2Y472"/>
<protein>
    <submittedName>
        <fullName evidence="2">Uncharacterized protein</fullName>
    </submittedName>
</protein>
<dbReference type="EMBL" id="FOPU01000003">
    <property type="protein sequence ID" value="SFH20578.1"/>
    <property type="molecule type" value="Genomic_DNA"/>
</dbReference>
<feature type="compositionally biased region" description="Basic and acidic residues" evidence="1">
    <location>
        <begin position="211"/>
        <end position="222"/>
    </location>
</feature>
<evidence type="ECO:0000313" key="3">
    <source>
        <dbReference type="Proteomes" id="UP000183635"/>
    </source>
</evidence>
<proteinExistence type="predicted"/>
<sequence>MRFWPSSSCSSSRPRPGFCGEARSSAAGCFGRRAWWRAGPCSCLPPPGLSFFHGGAWRRSGSTASAPRFAMASQAPSAVAALAGATSGIRASRSGNTGASRRPLSAISTARTSGAASSMARCNWRQPPPARATMLAGNAIRPAADRDARAVHEPVQSAAATARRRHGQRLLPPAARREVRRRPVEAGLLRKACDEAPAPWSRGAWGVPRLDPAKRQAEKDRSGIAGPLQIGRPPRLPDDACQDIDGSSQAAGDPRSRREAWQAERFRVRQRVGAGLDMPPRLC</sequence>
<feature type="region of interest" description="Disordered" evidence="1">
    <location>
        <begin position="200"/>
        <end position="262"/>
    </location>
</feature>
<evidence type="ECO:0000256" key="1">
    <source>
        <dbReference type="SAM" id="MobiDB-lite"/>
    </source>
</evidence>
<organism evidence="2 3">
    <name type="scientific">Paracoccus aminovorans</name>
    <dbReference type="NCBI Taxonomy" id="34004"/>
    <lineage>
        <taxon>Bacteria</taxon>
        <taxon>Pseudomonadati</taxon>
        <taxon>Pseudomonadota</taxon>
        <taxon>Alphaproteobacteria</taxon>
        <taxon>Rhodobacterales</taxon>
        <taxon>Paracoccaceae</taxon>
        <taxon>Paracoccus</taxon>
    </lineage>
</organism>
<reference evidence="2 3" key="1">
    <citation type="submission" date="2016-10" db="EMBL/GenBank/DDBJ databases">
        <authorList>
            <person name="de Groot N.N."/>
        </authorList>
    </citation>
    <scope>NUCLEOTIDE SEQUENCE [LARGE SCALE GENOMIC DNA]</scope>
    <source>
        <strain evidence="2 3">DSM 8537</strain>
    </source>
</reference>
<keyword evidence="3" id="KW-1185">Reference proteome</keyword>
<name>A0A1I2Y472_9RHOB</name>
<dbReference type="Proteomes" id="UP000183635">
    <property type="component" value="Unassembled WGS sequence"/>
</dbReference>
<accession>A0A1I2Y472</accession>
<gene>
    <name evidence="2" type="ORF">SAMN04488021_10346</name>
</gene>